<evidence type="ECO:0000313" key="3">
    <source>
        <dbReference type="EMBL" id="QBC44312.1"/>
    </source>
</evidence>
<name>A0A7G3GBA0_9NEIS</name>
<feature type="domain" description="Cds6 C-terminal" evidence="2">
    <location>
        <begin position="184"/>
        <end position="289"/>
    </location>
</feature>
<dbReference type="InterPro" id="IPR032710">
    <property type="entry name" value="NTF2-like_dom_sf"/>
</dbReference>
<dbReference type="SUPFAM" id="SSF48452">
    <property type="entry name" value="TPR-like"/>
    <property type="match status" value="1"/>
</dbReference>
<evidence type="ECO:0000256" key="1">
    <source>
        <dbReference type="SAM" id="SignalP"/>
    </source>
</evidence>
<dbReference type="RefSeq" id="WP_130106850.1">
    <property type="nucleotide sequence ID" value="NZ_CP025781.1"/>
</dbReference>
<dbReference type="EMBL" id="CP025781">
    <property type="protein sequence ID" value="QBC44312.1"/>
    <property type="molecule type" value="Genomic_DNA"/>
</dbReference>
<reference evidence="3 4" key="1">
    <citation type="submission" date="2018-01" db="EMBL/GenBank/DDBJ databases">
        <title>Genome sequence of Iodobacter sp. strain PCH194 isolated from Indian Trans-Himalaya.</title>
        <authorList>
            <person name="Kumar V."/>
            <person name="Thakur V."/>
            <person name="Kumar S."/>
            <person name="Singh D."/>
        </authorList>
    </citation>
    <scope>NUCLEOTIDE SEQUENCE [LARGE SCALE GENOMIC DNA]</scope>
    <source>
        <strain evidence="3 4">PCH194</strain>
    </source>
</reference>
<dbReference type="AlphaFoldDB" id="A0A7G3GBA0"/>
<dbReference type="SUPFAM" id="SSF54427">
    <property type="entry name" value="NTF2-like"/>
    <property type="match status" value="1"/>
</dbReference>
<evidence type="ECO:0000313" key="4">
    <source>
        <dbReference type="Proteomes" id="UP000515917"/>
    </source>
</evidence>
<dbReference type="InterPro" id="IPR011990">
    <property type="entry name" value="TPR-like_helical_dom_sf"/>
</dbReference>
<feature type="signal peptide" evidence="1">
    <location>
        <begin position="1"/>
        <end position="20"/>
    </location>
</feature>
<keyword evidence="4" id="KW-1185">Reference proteome</keyword>
<dbReference type="Gene3D" id="1.25.40.10">
    <property type="entry name" value="Tetratricopeptide repeat domain"/>
    <property type="match status" value="1"/>
</dbReference>
<dbReference type="Proteomes" id="UP000515917">
    <property type="component" value="Chromosome"/>
</dbReference>
<dbReference type="Pfam" id="PF24125">
    <property type="entry name" value="Cds6_C"/>
    <property type="match status" value="1"/>
</dbReference>
<protein>
    <recommendedName>
        <fullName evidence="2">Cds6 C-terminal domain-containing protein</fullName>
    </recommendedName>
</protein>
<accession>A0A7G3GBA0</accession>
<keyword evidence="1" id="KW-0732">Signal</keyword>
<organism evidence="3 4">
    <name type="scientific">Iodobacter fluviatilis</name>
    <dbReference type="NCBI Taxonomy" id="537"/>
    <lineage>
        <taxon>Bacteria</taxon>
        <taxon>Pseudomonadati</taxon>
        <taxon>Pseudomonadota</taxon>
        <taxon>Betaproteobacteria</taxon>
        <taxon>Neisseriales</taxon>
        <taxon>Chitinibacteraceae</taxon>
        <taxon>Iodobacter</taxon>
    </lineage>
</organism>
<sequence length="294" mass="33288">MSNYRLFAAALMFIAFCSFAGEVEDLHALAGKQEYEKILKLTDQDDYPQKNTLRVMFIRGVALAKLKRNSQAIDHFKVMTENFPNQAEPYINLGVLLAGQGADELARDALEKANTLNPKVLAAHENLAELYLAMAKKEYSNAIKLGGNKEKLAWINNENTAEKINRHPDKKVLLENESLAKAVLLGDLEKWRKAWSDKNIDLYLSAYSQNMKPENGLSLSVWKKQRTNRLRTGGNIAVNIDSPVVSILNNKTAKVSFIQKYTSDYLSDVVKKTILFEFYNNKWLIVSEKQEGVL</sequence>
<gene>
    <name evidence="3" type="ORF">C1H71_12765</name>
</gene>
<dbReference type="InterPro" id="IPR056203">
    <property type="entry name" value="Cds6_C"/>
</dbReference>
<proteinExistence type="predicted"/>
<evidence type="ECO:0000259" key="2">
    <source>
        <dbReference type="Pfam" id="PF24125"/>
    </source>
</evidence>
<feature type="chain" id="PRO_5028797373" description="Cds6 C-terminal domain-containing protein" evidence="1">
    <location>
        <begin position="21"/>
        <end position="294"/>
    </location>
</feature>
<dbReference type="KEGG" id="ifl:C1H71_12765"/>